<comment type="subcellular location">
    <subcellularLocation>
        <location evidence="1">Membrane</location>
    </subcellularLocation>
</comment>
<protein>
    <submittedName>
        <fullName evidence="6">Uncharacterized protein</fullName>
    </submittedName>
</protein>
<dbReference type="GO" id="GO:0016020">
    <property type="term" value="C:membrane"/>
    <property type="evidence" value="ECO:0007669"/>
    <property type="project" value="UniProtKB-SubCell"/>
</dbReference>
<dbReference type="GO" id="GO:0022857">
    <property type="term" value="F:transmembrane transporter activity"/>
    <property type="evidence" value="ECO:0007669"/>
    <property type="project" value="InterPro"/>
</dbReference>
<gene>
    <name evidence="6" type="ORF">ZOSMA_29G00220</name>
</gene>
<keyword evidence="4" id="KW-1133">Transmembrane helix</keyword>
<comment type="caution">
    <text evidence="6">The sequence shown here is derived from an EMBL/GenBank/DDBJ whole genome shotgun (WGS) entry which is preliminary data.</text>
</comment>
<evidence type="ECO:0000256" key="1">
    <source>
        <dbReference type="ARBA" id="ARBA00004370"/>
    </source>
</evidence>
<sequence length="150" mass="16638">MLSRYRRKTKEKEYGRRFFVNPTPSVRRIVIVGMFMHIFQKASGIDAVVLYSPRVFESSGIHDESKLLLATVAVGTAKIIFILVLSEVSSPTSICFFAFTNIATGAITEVITEVTEPISKVTKEDITGVTKEATIKVMEAMSVPDRCSQD</sequence>
<dbReference type="EMBL" id="LFYR01000980">
    <property type="protein sequence ID" value="KMZ66374.1"/>
    <property type="molecule type" value="Genomic_DNA"/>
</dbReference>
<keyword evidence="2" id="KW-0813">Transport</keyword>
<evidence type="ECO:0000313" key="7">
    <source>
        <dbReference type="Proteomes" id="UP000036987"/>
    </source>
</evidence>
<dbReference type="Gene3D" id="1.20.1250.20">
    <property type="entry name" value="MFS general substrate transporter like domains"/>
    <property type="match status" value="1"/>
</dbReference>
<name>A0A0K9PBM1_ZOSMR</name>
<accession>A0A0K9PBM1</accession>
<proteinExistence type="predicted"/>
<dbReference type="PANTHER" id="PTHR48020:SF49">
    <property type="entry name" value="SUGAR TRANSPORTER"/>
    <property type="match status" value="1"/>
</dbReference>
<dbReference type="STRING" id="29655.A0A0K9PBM1"/>
<dbReference type="InterPro" id="IPR050814">
    <property type="entry name" value="Myo-inositol_Transporter"/>
</dbReference>
<evidence type="ECO:0000313" key="6">
    <source>
        <dbReference type="EMBL" id="KMZ66374.1"/>
    </source>
</evidence>
<evidence type="ECO:0000256" key="3">
    <source>
        <dbReference type="ARBA" id="ARBA00022692"/>
    </source>
</evidence>
<evidence type="ECO:0000256" key="4">
    <source>
        <dbReference type="ARBA" id="ARBA00022989"/>
    </source>
</evidence>
<organism evidence="6 7">
    <name type="scientific">Zostera marina</name>
    <name type="common">Eelgrass</name>
    <dbReference type="NCBI Taxonomy" id="29655"/>
    <lineage>
        <taxon>Eukaryota</taxon>
        <taxon>Viridiplantae</taxon>
        <taxon>Streptophyta</taxon>
        <taxon>Embryophyta</taxon>
        <taxon>Tracheophyta</taxon>
        <taxon>Spermatophyta</taxon>
        <taxon>Magnoliopsida</taxon>
        <taxon>Liliopsida</taxon>
        <taxon>Zosteraceae</taxon>
        <taxon>Zostera</taxon>
    </lineage>
</organism>
<dbReference type="InterPro" id="IPR036259">
    <property type="entry name" value="MFS_trans_sf"/>
</dbReference>
<dbReference type="OrthoDB" id="6339427at2759"/>
<dbReference type="InterPro" id="IPR005828">
    <property type="entry name" value="MFS_sugar_transport-like"/>
</dbReference>
<dbReference type="PANTHER" id="PTHR48020">
    <property type="entry name" value="PROTON MYO-INOSITOL COTRANSPORTER"/>
    <property type="match status" value="1"/>
</dbReference>
<dbReference type="Proteomes" id="UP000036987">
    <property type="component" value="Unassembled WGS sequence"/>
</dbReference>
<keyword evidence="3" id="KW-0812">Transmembrane</keyword>
<evidence type="ECO:0000256" key="5">
    <source>
        <dbReference type="ARBA" id="ARBA00023136"/>
    </source>
</evidence>
<dbReference type="AlphaFoldDB" id="A0A0K9PBM1"/>
<evidence type="ECO:0000256" key="2">
    <source>
        <dbReference type="ARBA" id="ARBA00022448"/>
    </source>
</evidence>
<keyword evidence="5" id="KW-0472">Membrane</keyword>
<reference evidence="7" key="1">
    <citation type="journal article" date="2016" name="Nature">
        <title>The genome of the seagrass Zostera marina reveals angiosperm adaptation to the sea.</title>
        <authorList>
            <person name="Olsen J.L."/>
            <person name="Rouze P."/>
            <person name="Verhelst B."/>
            <person name="Lin Y.-C."/>
            <person name="Bayer T."/>
            <person name="Collen J."/>
            <person name="Dattolo E."/>
            <person name="De Paoli E."/>
            <person name="Dittami S."/>
            <person name="Maumus F."/>
            <person name="Michel G."/>
            <person name="Kersting A."/>
            <person name="Lauritano C."/>
            <person name="Lohaus R."/>
            <person name="Toepel M."/>
            <person name="Tonon T."/>
            <person name="Vanneste K."/>
            <person name="Amirebrahimi M."/>
            <person name="Brakel J."/>
            <person name="Bostroem C."/>
            <person name="Chovatia M."/>
            <person name="Grimwood J."/>
            <person name="Jenkins J.W."/>
            <person name="Jueterbock A."/>
            <person name="Mraz A."/>
            <person name="Stam W.T."/>
            <person name="Tice H."/>
            <person name="Bornberg-Bauer E."/>
            <person name="Green P.J."/>
            <person name="Pearson G.A."/>
            <person name="Procaccini G."/>
            <person name="Duarte C.M."/>
            <person name="Schmutz J."/>
            <person name="Reusch T.B.H."/>
            <person name="Van de Peer Y."/>
        </authorList>
    </citation>
    <scope>NUCLEOTIDE SEQUENCE [LARGE SCALE GENOMIC DNA]</scope>
    <source>
        <strain evidence="7">cv. Finnish</strain>
    </source>
</reference>
<keyword evidence="7" id="KW-1185">Reference proteome</keyword>
<dbReference type="Pfam" id="PF00083">
    <property type="entry name" value="Sugar_tr"/>
    <property type="match status" value="1"/>
</dbReference>